<dbReference type="PROSITE" id="PS51462">
    <property type="entry name" value="NUDIX"/>
    <property type="match status" value="1"/>
</dbReference>
<feature type="binding site" evidence="3">
    <location>
        <position position="109"/>
    </location>
    <ligand>
        <name>Mg(2+)</name>
        <dbReference type="ChEBI" id="CHEBI:18420"/>
        <label>1</label>
    </ligand>
</feature>
<comment type="cofactor">
    <cofactor evidence="1 3">
        <name>Mg(2+)</name>
        <dbReference type="ChEBI" id="CHEBI:18420"/>
    </cofactor>
</comment>
<dbReference type="AlphaFoldDB" id="A0A3D8JAH5"/>
<comment type="caution">
    <text evidence="6">The sequence shown here is derived from an EMBL/GenBank/DDBJ whole genome shotgun (WGS) entry which is preliminary data.</text>
</comment>
<dbReference type="GO" id="GO:0016818">
    <property type="term" value="F:hydrolase activity, acting on acid anhydrides, in phosphorus-containing anhydrides"/>
    <property type="evidence" value="ECO:0007669"/>
    <property type="project" value="InterPro"/>
</dbReference>
<dbReference type="InterPro" id="IPR000086">
    <property type="entry name" value="NUDIX_hydrolase_dom"/>
</dbReference>
<keyword evidence="3" id="KW-0479">Metal-binding</keyword>
<feature type="domain" description="Nudix hydrolase" evidence="5">
    <location>
        <begin position="47"/>
        <end position="187"/>
    </location>
</feature>
<name>A0A3D8JAH5_9HELI</name>
<dbReference type="PANTHER" id="PTHR11839">
    <property type="entry name" value="UDP/ADP-SUGAR PYROPHOSPHATASE"/>
    <property type="match status" value="1"/>
</dbReference>
<dbReference type="GO" id="GO:0046872">
    <property type="term" value="F:metal ion binding"/>
    <property type="evidence" value="ECO:0007669"/>
    <property type="project" value="UniProtKB-KW"/>
</dbReference>
<protein>
    <submittedName>
        <fullName evidence="6">NUDIX hydrolase</fullName>
    </submittedName>
</protein>
<dbReference type="PANTHER" id="PTHR11839:SF15">
    <property type="entry name" value="URIDINE DIPHOSPHATE GLUCOSE PYROPHOSPHATASE NUDT14"/>
    <property type="match status" value="1"/>
</dbReference>
<dbReference type="GO" id="GO:0019693">
    <property type="term" value="P:ribose phosphate metabolic process"/>
    <property type="evidence" value="ECO:0007669"/>
    <property type="project" value="TreeGrafter"/>
</dbReference>
<proteinExistence type="predicted"/>
<dbReference type="Pfam" id="PF00293">
    <property type="entry name" value="NUDIX"/>
    <property type="match status" value="1"/>
</dbReference>
<feature type="short sequence motif" description="Nudix box" evidence="4">
    <location>
        <begin position="90"/>
        <end position="112"/>
    </location>
</feature>
<gene>
    <name evidence="6" type="ORF">CQA57_00265</name>
</gene>
<organism evidence="6 7">
    <name type="scientific">Helicobacter anseris</name>
    <dbReference type="NCBI Taxonomy" id="375926"/>
    <lineage>
        <taxon>Bacteria</taxon>
        <taxon>Pseudomonadati</taxon>
        <taxon>Campylobacterota</taxon>
        <taxon>Epsilonproteobacteria</taxon>
        <taxon>Campylobacterales</taxon>
        <taxon>Helicobacteraceae</taxon>
        <taxon>Helicobacter</taxon>
    </lineage>
</organism>
<accession>A0A3D8JAH5</accession>
<evidence type="ECO:0000313" key="7">
    <source>
        <dbReference type="Proteomes" id="UP000256695"/>
    </source>
</evidence>
<evidence type="ECO:0000259" key="5">
    <source>
        <dbReference type="PROSITE" id="PS51462"/>
    </source>
</evidence>
<keyword evidence="7" id="KW-1185">Reference proteome</keyword>
<reference evidence="6 7" key="1">
    <citation type="submission" date="2018-04" db="EMBL/GenBank/DDBJ databases">
        <title>Novel Campyloabacter and Helicobacter Species and Strains.</title>
        <authorList>
            <person name="Mannion A.J."/>
            <person name="Shen Z."/>
            <person name="Fox J.G."/>
        </authorList>
    </citation>
    <scope>NUCLEOTIDE SEQUENCE [LARGE SCALE GENOMIC DNA]</scope>
    <source>
        <strain evidence="6 7">MIT 04-9362</strain>
    </source>
</reference>
<sequence>MKFFKPPIKKVDFSSIVYEPLGESVYVKPISMFYQENHKNKKWDIVKSFDSVSILLFDSSKQAFVIVRQFRPAVFFNNPKDGYTYELCAGLADKNKSLEEIASEEVLEECGYEILPSQLHFIGSFLNSTGMSGSKQFLYFAEVNDACRVNDGGGIEDECIEVLYLSLEDSLEFIFDESFQKTTSLFLGIHWYHYSYKSKGKI</sequence>
<dbReference type="InterPro" id="IPR004385">
    <property type="entry name" value="NDP_pyrophosphatase"/>
</dbReference>
<evidence type="ECO:0000256" key="2">
    <source>
        <dbReference type="ARBA" id="ARBA00022801"/>
    </source>
</evidence>
<dbReference type="SUPFAM" id="SSF55811">
    <property type="entry name" value="Nudix"/>
    <property type="match status" value="1"/>
</dbReference>
<dbReference type="EMBL" id="NXLX01000001">
    <property type="protein sequence ID" value="RDU74523.1"/>
    <property type="molecule type" value="Genomic_DNA"/>
</dbReference>
<keyword evidence="2 6" id="KW-0378">Hydrolase</keyword>
<evidence type="ECO:0000256" key="3">
    <source>
        <dbReference type="PIRSR" id="PIRSR604385-2"/>
    </source>
</evidence>
<keyword evidence="3" id="KW-0460">Magnesium</keyword>
<dbReference type="GO" id="GO:0006753">
    <property type="term" value="P:nucleoside phosphate metabolic process"/>
    <property type="evidence" value="ECO:0007669"/>
    <property type="project" value="TreeGrafter"/>
</dbReference>
<dbReference type="RefSeq" id="WP_115578232.1">
    <property type="nucleotide sequence ID" value="NZ_NXLX01000001.1"/>
</dbReference>
<feature type="binding site" evidence="3">
    <location>
        <position position="105"/>
    </location>
    <ligand>
        <name>Mg(2+)</name>
        <dbReference type="ChEBI" id="CHEBI:18420"/>
        <label>1</label>
    </ligand>
</feature>
<dbReference type="Gene3D" id="3.90.79.10">
    <property type="entry name" value="Nucleoside Triphosphate Pyrophosphohydrolase"/>
    <property type="match status" value="1"/>
</dbReference>
<dbReference type="NCBIfam" id="TIGR00052">
    <property type="entry name" value="nudix-type nucleoside diphosphatase, YffH/AdpP family"/>
    <property type="match status" value="1"/>
</dbReference>
<feature type="binding site" evidence="3">
    <location>
        <position position="89"/>
    </location>
    <ligand>
        <name>Mg(2+)</name>
        <dbReference type="ChEBI" id="CHEBI:18420"/>
        <label>1</label>
    </ligand>
</feature>
<evidence type="ECO:0000256" key="1">
    <source>
        <dbReference type="ARBA" id="ARBA00001946"/>
    </source>
</evidence>
<dbReference type="Proteomes" id="UP000256695">
    <property type="component" value="Unassembled WGS sequence"/>
</dbReference>
<dbReference type="InterPro" id="IPR015797">
    <property type="entry name" value="NUDIX_hydrolase-like_dom_sf"/>
</dbReference>
<dbReference type="CDD" id="cd18887">
    <property type="entry name" value="NUDIX_UGPPase_Nudt14"/>
    <property type="match status" value="1"/>
</dbReference>
<feature type="binding site" evidence="3">
    <location>
        <position position="158"/>
    </location>
    <ligand>
        <name>Mg(2+)</name>
        <dbReference type="ChEBI" id="CHEBI:18420"/>
        <label>1</label>
    </ligand>
</feature>
<evidence type="ECO:0000256" key="4">
    <source>
        <dbReference type="PIRSR" id="PIRSR604385-3"/>
    </source>
</evidence>
<evidence type="ECO:0000313" key="6">
    <source>
        <dbReference type="EMBL" id="RDU74523.1"/>
    </source>
</evidence>
<dbReference type="OrthoDB" id="5360793at2"/>